<dbReference type="AlphaFoldDB" id="A0A4V1Q3Q1"/>
<feature type="region of interest" description="Disordered" evidence="1">
    <location>
        <begin position="715"/>
        <end position="772"/>
    </location>
</feature>
<dbReference type="Gene3D" id="3.30.160.20">
    <property type="match status" value="1"/>
</dbReference>
<organism evidence="3 4">
    <name type="scientific">Candolleomyces aberdarensis</name>
    <dbReference type="NCBI Taxonomy" id="2316362"/>
    <lineage>
        <taxon>Eukaryota</taxon>
        <taxon>Fungi</taxon>
        <taxon>Dikarya</taxon>
        <taxon>Basidiomycota</taxon>
        <taxon>Agaricomycotina</taxon>
        <taxon>Agaricomycetes</taxon>
        <taxon>Agaricomycetidae</taxon>
        <taxon>Agaricales</taxon>
        <taxon>Agaricineae</taxon>
        <taxon>Psathyrellaceae</taxon>
        <taxon>Candolleomyces</taxon>
    </lineage>
</organism>
<keyword evidence="4" id="KW-1185">Reference proteome</keyword>
<evidence type="ECO:0000256" key="2">
    <source>
        <dbReference type="SAM" id="Phobius"/>
    </source>
</evidence>
<feature type="region of interest" description="Disordered" evidence="1">
    <location>
        <begin position="71"/>
        <end position="160"/>
    </location>
</feature>
<dbReference type="GO" id="GO:0005762">
    <property type="term" value="C:mitochondrial large ribosomal subunit"/>
    <property type="evidence" value="ECO:0007669"/>
    <property type="project" value="TreeGrafter"/>
</dbReference>
<dbReference type="Proteomes" id="UP000290288">
    <property type="component" value="Unassembled WGS sequence"/>
</dbReference>
<accession>A0A4V1Q3Q1</accession>
<feature type="region of interest" description="Disordered" evidence="1">
    <location>
        <begin position="364"/>
        <end position="383"/>
    </location>
</feature>
<feature type="region of interest" description="Disordered" evidence="1">
    <location>
        <begin position="553"/>
        <end position="577"/>
    </location>
</feature>
<feature type="compositionally biased region" description="Polar residues" evidence="1">
    <location>
        <begin position="598"/>
        <end position="615"/>
    </location>
</feature>
<gene>
    <name evidence="3" type="ORF">EST38_g6487</name>
</gene>
<reference evidence="3 4" key="1">
    <citation type="submission" date="2019-01" db="EMBL/GenBank/DDBJ databases">
        <title>Draft genome sequence of Psathyrella aberdarensis IHI B618.</title>
        <authorList>
            <person name="Buettner E."/>
            <person name="Kellner H."/>
        </authorList>
    </citation>
    <scope>NUCLEOTIDE SEQUENCE [LARGE SCALE GENOMIC DNA]</scope>
    <source>
        <strain evidence="3 4">IHI B618</strain>
    </source>
</reference>
<dbReference type="OrthoDB" id="2563978at2759"/>
<feature type="region of interest" description="Disordered" evidence="1">
    <location>
        <begin position="494"/>
        <end position="537"/>
    </location>
</feature>
<comment type="caution">
    <text evidence="3">The sequence shown here is derived from an EMBL/GenBank/DDBJ whole genome shotgun (WGS) entry which is preliminary data.</text>
</comment>
<feature type="compositionally biased region" description="Low complexity" evidence="1">
    <location>
        <begin position="268"/>
        <end position="282"/>
    </location>
</feature>
<dbReference type="STRING" id="2316362.A0A4V1Q3Q1"/>
<feature type="compositionally biased region" description="Polar residues" evidence="1">
    <location>
        <begin position="715"/>
        <end position="724"/>
    </location>
</feature>
<evidence type="ECO:0000313" key="3">
    <source>
        <dbReference type="EMBL" id="RXW19368.1"/>
    </source>
</evidence>
<dbReference type="GO" id="GO:0070126">
    <property type="term" value="P:mitochondrial translational termination"/>
    <property type="evidence" value="ECO:0007669"/>
    <property type="project" value="TreeGrafter"/>
</dbReference>
<dbReference type="EMBL" id="SDEE01000206">
    <property type="protein sequence ID" value="RXW19368.1"/>
    <property type="molecule type" value="Genomic_DNA"/>
</dbReference>
<dbReference type="PANTHER" id="PTHR11075:SF54">
    <property type="entry name" value="LARGE RIBOSOMAL SUBUNIT PROTEIN ML62"/>
    <property type="match status" value="1"/>
</dbReference>
<keyword evidence="2" id="KW-0812">Transmembrane</keyword>
<feature type="region of interest" description="Disordered" evidence="1">
    <location>
        <begin position="598"/>
        <end position="621"/>
    </location>
</feature>
<dbReference type="PANTHER" id="PTHR11075">
    <property type="entry name" value="PEPTIDE CHAIN RELEASE FACTOR"/>
    <property type="match status" value="1"/>
</dbReference>
<dbReference type="GO" id="GO:0016150">
    <property type="term" value="F:translation release factor activity, codon nonspecific"/>
    <property type="evidence" value="ECO:0007669"/>
    <property type="project" value="TreeGrafter"/>
</dbReference>
<proteinExistence type="predicted"/>
<evidence type="ECO:0000256" key="1">
    <source>
        <dbReference type="SAM" id="MobiDB-lite"/>
    </source>
</evidence>
<feature type="transmembrane region" description="Helical" evidence="2">
    <location>
        <begin position="165"/>
        <end position="189"/>
    </location>
</feature>
<keyword evidence="2" id="KW-0472">Membrane</keyword>
<dbReference type="InterPro" id="IPR052104">
    <property type="entry name" value="Mito_Release_Factor_mL62"/>
</dbReference>
<name>A0A4V1Q3Q1_9AGAR</name>
<evidence type="ECO:0000313" key="4">
    <source>
        <dbReference type="Proteomes" id="UP000290288"/>
    </source>
</evidence>
<protein>
    <submittedName>
        <fullName evidence="3">Uncharacterized protein</fullName>
    </submittedName>
</protein>
<dbReference type="GO" id="GO:0004045">
    <property type="term" value="F:peptidyl-tRNA hydrolase activity"/>
    <property type="evidence" value="ECO:0007669"/>
    <property type="project" value="TreeGrafter"/>
</dbReference>
<feature type="compositionally biased region" description="Low complexity" evidence="1">
    <location>
        <begin position="733"/>
        <end position="771"/>
    </location>
</feature>
<keyword evidence="2" id="KW-1133">Transmembrane helix</keyword>
<sequence>MAAPTQEYPPWLTPSEVVGTNAAGQVVTSTTIVYLPLTYLGPSIPLNTLFTYGGSTYPPTIVTGFITTTPSPTVSPTSSTTSPATPPTSVTTSISSTSSSTTSEVSSTTTIPTVSSASSSTTTSSLTTIPPVSTSTTTPTTSFTTTSGVPTATSSSSGGLSRGQLVGVIVASILGLIFLFVFLLAMWLWCKGRRNRRSGVFSTITPIDDDYFIVGEDSGRTPGEGSPRHSGEEADPFLQRSRDAAMAEVATEMGSRPGVPRVPPPLTGSLSSSGSSSTGASGYGVLLERPTLGVLPTMAEEGELGYGGYRLSEDEMRELNRESVLPQEDEDQAEYTGAYAINNEPLTPPPRIMDPDNAFAPVVFPRPPPASSPNPRSSVQSNPSLVDAEDAALLTARRVQVGDLTAPPGSSEAEPSAVRTRFLDAIGLAGLTGLGRTSWFGSGNTPPATPPRNSRHSPGFSAVPLSENDIETGRNLFQPELGPDSFGRNRGIGMGPDGVRPGSGISGRSGTSAGTIWHDATSSLPGTPGLAPPPRALTPAGVALPEHAWLAGQVPVPPHSPPAYDDPFIDSPASANATQVLPPDVDILDLPAPTALSHFTSSSSMHDTGTVSSVGLSKHPYPPGLEHMKTKTWSSRDGSLSAASSSPAWHQVTHGVTESEHQAPGVVDILEEEPPNATTTWRSMATGPGGASLGEFGIGRRTTFGLPQFTHPNLVSSEQGSLHSMRSHIGPPSIRSTGSAAASRRDGSGSLSSTSSSRPSTHSASSSISHSLVRAGSIISEGRRRFDPHLPPPPMSAFGMGPGHRGFQTPPRAATPADIGMHSGFKHGEVPTIDGPAGSPSGSEGIPMPSVHFSPGASTIRTVGSSSTAMQVDAEWVPVWAREELAKETHYASSSNSILVTSTTTRSQAQNIDDCLSKLHEIILTCSTRGLKNVTPEETKKRVEEYVKAEKAHRRLEKDKRSEEVHLYFRIRDNIDLETMAGIGIINVLSHDVMEIILEELRRCDSWAHYCDMRLLCKTFNEILEPRAFLSVTIGFTKQNMDTVLDLLPRLASGTTPHARWARHLRVHNLVPLAEDGRSVWDHLKPGPIRERLLACQNEWLIPAIKALPRVEEAE</sequence>
<feature type="compositionally biased region" description="Polar residues" evidence="1">
    <location>
        <begin position="506"/>
        <end position="525"/>
    </location>
</feature>
<feature type="region of interest" description="Disordered" evidence="1">
    <location>
        <begin position="216"/>
        <end position="282"/>
    </location>
</feature>
<feature type="region of interest" description="Disordered" evidence="1">
    <location>
        <begin position="436"/>
        <end position="462"/>
    </location>
</feature>